<keyword evidence="4" id="KW-1185">Reference proteome</keyword>
<protein>
    <recommendedName>
        <fullName evidence="2">PiggyBac transposable element-derived protein domain-containing protein</fullName>
    </recommendedName>
</protein>
<dbReference type="InterPro" id="IPR029526">
    <property type="entry name" value="PGBD"/>
</dbReference>
<dbReference type="Pfam" id="PF13843">
    <property type="entry name" value="DDE_Tnp_1_7"/>
    <property type="match status" value="1"/>
</dbReference>
<evidence type="ECO:0000313" key="4">
    <source>
        <dbReference type="Proteomes" id="UP001221898"/>
    </source>
</evidence>
<feature type="compositionally biased region" description="Acidic residues" evidence="1">
    <location>
        <begin position="14"/>
        <end position="52"/>
    </location>
</feature>
<accession>A0AAD7S5P5</accession>
<comment type="caution">
    <text evidence="3">The sequence shown here is derived from an EMBL/GenBank/DDBJ whole genome shotgun (WGS) entry which is preliminary data.</text>
</comment>
<reference evidence="3" key="1">
    <citation type="journal article" date="2023" name="Science">
        <title>Genome structures resolve the early diversification of teleost fishes.</title>
        <authorList>
            <person name="Parey E."/>
            <person name="Louis A."/>
            <person name="Montfort J."/>
            <person name="Bouchez O."/>
            <person name="Roques C."/>
            <person name="Iampietro C."/>
            <person name="Lluch J."/>
            <person name="Castinel A."/>
            <person name="Donnadieu C."/>
            <person name="Desvignes T."/>
            <person name="Floi Bucao C."/>
            <person name="Jouanno E."/>
            <person name="Wen M."/>
            <person name="Mejri S."/>
            <person name="Dirks R."/>
            <person name="Jansen H."/>
            <person name="Henkel C."/>
            <person name="Chen W.J."/>
            <person name="Zahm M."/>
            <person name="Cabau C."/>
            <person name="Klopp C."/>
            <person name="Thompson A.W."/>
            <person name="Robinson-Rechavi M."/>
            <person name="Braasch I."/>
            <person name="Lecointre G."/>
            <person name="Bobe J."/>
            <person name="Postlethwait J.H."/>
            <person name="Berthelot C."/>
            <person name="Roest Crollius H."/>
            <person name="Guiguen Y."/>
        </authorList>
    </citation>
    <scope>NUCLEOTIDE SEQUENCE</scope>
    <source>
        <strain evidence="3">NC1722</strain>
    </source>
</reference>
<dbReference type="EMBL" id="JAINUG010000106">
    <property type="protein sequence ID" value="KAJ8396467.1"/>
    <property type="molecule type" value="Genomic_DNA"/>
</dbReference>
<dbReference type="PANTHER" id="PTHR47272:SF2">
    <property type="entry name" value="PIGGYBAC TRANSPOSABLE ELEMENT-DERIVED PROTEIN 3-LIKE"/>
    <property type="match status" value="1"/>
</dbReference>
<dbReference type="Proteomes" id="UP001221898">
    <property type="component" value="Unassembled WGS sequence"/>
</dbReference>
<feature type="compositionally biased region" description="Polar residues" evidence="1">
    <location>
        <begin position="301"/>
        <end position="311"/>
    </location>
</feature>
<feature type="domain" description="PiggyBac transposable element-derived protein" evidence="2">
    <location>
        <begin position="72"/>
        <end position="265"/>
    </location>
</feature>
<proteinExistence type="predicted"/>
<feature type="region of interest" description="Disordered" evidence="1">
    <location>
        <begin position="1"/>
        <end position="55"/>
    </location>
</feature>
<sequence>MTEAERILNRIVDGDSDIDLSDDEAPQGVIEVEDADSSEEEASTEEEEDTVQEEGTRRPLWAYTKIFMPVLEDSREVIANTAPNRKKTFIGRDTGLGIGANAVLQLAESIPRGTHLYFDRYFTSIKLLDKLLEKGLPASGTLMKNRVPKECNITSDKELQRGSSVMLTRKPAELAVTKWVDNKTVLMASTVHGIEPQDTCTRWSHKDKRHVQVSRPAVVAEYNRNMGGVDLCDRMLSFYRMSSRTKKWTVRTILHFIDLATTNSWLQYKEDSQALARPMKKTLQYLDFKLLLGEELIAQAQSGQTDPQSDASSDDALAPPHKRRRRQPDQHMRKYGAVHLPQMMEDPNTSRCRANGCNGKTFIKCLKCNMYLCISKRKNCFMEYHK</sequence>
<feature type="region of interest" description="Disordered" evidence="1">
    <location>
        <begin position="301"/>
        <end position="331"/>
    </location>
</feature>
<evidence type="ECO:0000256" key="1">
    <source>
        <dbReference type="SAM" id="MobiDB-lite"/>
    </source>
</evidence>
<organism evidence="3 4">
    <name type="scientific">Aldrovandia affinis</name>
    <dbReference type="NCBI Taxonomy" id="143900"/>
    <lineage>
        <taxon>Eukaryota</taxon>
        <taxon>Metazoa</taxon>
        <taxon>Chordata</taxon>
        <taxon>Craniata</taxon>
        <taxon>Vertebrata</taxon>
        <taxon>Euteleostomi</taxon>
        <taxon>Actinopterygii</taxon>
        <taxon>Neopterygii</taxon>
        <taxon>Teleostei</taxon>
        <taxon>Notacanthiformes</taxon>
        <taxon>Halosauridae</taxon>
        <taxon>Aldrovandia</taxon>
    </lineage>
</organism>
<evidence type="ECO:0000313" key="3">
    <source>
        <dbReference type="EMBL" id="KAJ8396467.1"/>
    </source>
</evidence>
<dbReference type="AlphaFoldDB" id="A0AAD7S5P5"/>
<gene>
    <name evidence="3" type="ORF">AAFF_G00017730</name>
</gene>
<name>A0AAD7S5P5_9TELE</name>
<dbReference type="PANTHER" id="PTHR47272">
    <property type="entry name" value="DDE_TNP_1_7 DOMAIN-CONTAINING PROTEIN"/>
    <property type="match status" value="1"/>
</dbReference>
<evidence type="ECO:0000259" key="2">
    <source>
        <dbReference type="Pfam" id="PF13843"/>
    </source>
</evidence>